<dbReference type="STRING" id="1515439.SAMN06265784_10919"/>
<keyword evidence="2" id="KW-0732">Signal</keyword>
<dbReference type="RefSeq" id="WP_085487567.1">
    <property type="nucleotide sequence ID" value="NZ_FXAT01000009.1"/>
</dbReference>
<dbReference type="GO" id="GO:0030246">
    <property type="term" value="F:carbohydrate binding"/>
    <property type="evidence" value="ECO:0007669"/>
    <property type="project" value="InterPro"/>
</dbReference>
<dbReference type="EMBL" id="FXAT01000009">
    <property type="protein sequence ID" value="SMG56914.1"/>
    <property type="molecule type" value="Genomic_DNA"/>
</dbReference>
<dbReference type="OrthoDB" id="8926484at2"/>
<dbReference type="SUPFAM" id="SSF49452">
    <property type="entry name" value="Starch-binding domain-like"/>
    <property type="match status" value="1"/>
</dbReference>
<name>A0A1X7LTT2_9BURK</name>
<feature type="signal peptide" evidence="2">
    <location>
        <begin position="1"/>
        <end position="29"/>
    </location>
</feature>
<dbReference type="AlphaFoldDB" id="A0A1X7LTT2"/>
<feature type="region of interest" description="Disordered" evidence="1">
    <location>
        <begin position="32"/>
        <end position="55"/>
    </location>
</feature>
<feature type="chain" id="PRO_5013208351" description="Carboxypeptidase regulatory-like domain-containing protein" evidence="2">
    <location>
        <begin position="30"/>
        <end position="165"/>
    </location>
</feature>
<evidence type="ECO:0000313" key="4">
    <source>
        <dbReference type="Proteomes" id="UP000193228"/>
    </source>
</evidence>
<dbReference type="InterPro" id="IPR013784">
    <property type="entry name" value="Carb-bd-like_fold"/>
</dbReference>
<feature type="compositionally biased region" description="Polar residues" evidence="1">
    <location>
        <begin position="39"/>
        <end position="48"/>
    </location>
</feature>
<evidence type="ECO:0000313" key="3">
    <source>
        <dbReference type="EMBL" id="SMG56914.1"/>
    </source>
</evidence>
<accession>A0A1X7LTT2</accession>
<evidence type="ECO:0000256" key="2">
    <source>
        <dbReference type="SAM" id="SignalP"/>
    </source>
</evidence>
<protein>
    <recommendedName>
        <fullName evidence="5">Carboxypeptidase regulatory-like domain-containing protein</fullName>
    </recommendedName>
</protein>
<keyword evidence="4" id="KW-1185">Reference proteome</keyword>
<evidence type="ECO:0000256" key="1">
    <source>
        <dbReference type="SAM" id="MobiDB-lite"/>
    </source>
</evidence>
<reference evidence="4" key="1">
    <citation type="submission" date="2017-04" db="EMBL/GenBank/DDBJ databases">
        <authorList>
            <person name="Varghese N."/>
            <person name="Submissions S."/>
        </authorList>
    </citation>
    <scope>NUCLEOTIDE SEQUENCE [LARGE SCALE GENOMIC DNA]</scope>
    <source>
        <strain evidence="4">LMG 29540</strain>
    </source>
</reference>
<organism evidence="3 4">
    <name type="scientific">Paraburkholderia susongensis</name>
    <dbReference type="NCBI Taxonomy" id="1515439"/>
    <lineage>
        <taxon>Bacteria</taxon>
        <taxon>Pseudomonadati</taxon>
        <taxon>Pseudomonadota</taxon>
        <taxon>Betaproteobacteria</taxon>
        <taxon>Burkholderiales</taxon>
        <taxon>Burkholderiaceae</taxon>
        <taxon>Paraburkholderia</taxon>
    </lineage>
</organism>
<gene>
    <name evidence="3" type="ORF">SAMN06265784_10919</name>
</gene>
<sequence length="165" mass="17576">MKTQRNQRRIVAAAFCAALTLGLAGGAYAQQAGGVSGGSTTDNTSAGNVNGGGLPQIQQQGDVSYVSGGVGLDESRALQRAQSQWPLALRFTGPHGEFLADVHVRIVDAHRSEVLNSTSRGPFMLVRLHPGRYTVHAKYNDSEQTRAVTVPARGNVKSAFIWNMN</sequence>
<evidence type="ECO:0008006" key="5">
    <source>
        <dbReference type="Google" id="ProtNLM"/>
    </source>
</evidence>
<proteinExistence type="predicted"/>
<dbReference type="Proteomes" id="UP000193228">
    <property type="component" value="Unassembled WGS sequence"/>
</dbReference>